<dbReference type="InterPro" id="IPR001185">
    <property type="entry name" value="MS_channel"/>
</dbReference>
<dbReference type="RefSeq" id="WP_159276795.1">
    <property type="nucleotide sequence ID" value="NZ_JANKYZ010000008.1"/>
</dbReference>
<dbReference type="InterPro" id="IPR036019">
    <property type="entry name" value="MscL_channel"/>
</dbReference>
<evidence type="ECO:0000256" key="1">
    <source>
        <dbReference type="ARBA" id="ARBA00004651"/>
    </source>
</evidence>
<keyword evidence="3 10" id="KW-0813">Transport</keyword>
<accession>A0ABQ6XEL9</accession>
<comment type="subunit">
    <text evidence="10">Homopentamer.</text>
</comment>
<keyword evidence="9 10" id="KW-0407">Ion channel</keyword>
<evidence type="ECO:0000256" key="5">
    <source>
        <dbReference type="ARBA" id="ARBA00022692"/>
    </source>
</evidence>
<evidence type="ECO:0000256" key="8">
    <source>
        <dbReference type="ARBA" id="ARBA00023136"/>
    </source>
</evidence>
<feature type="transmembrane region" description="Helical" evidence="10">
    <location>
        <begin position="66"/>
        <end position="87"/>
    </location>
</feature>
<evidence type="ECO:0000256" key="4">
    <source>
        <dbReference type="ARBA" id="ARBA00022475"/>
    </source>
</evidence>
<keyword evidence="12" id="KW-1185">Reference proteome</keyword>
<dbReference type="InterPro" id="IPR037673">
    <property type="entry name" value="MSC/AndL"/>
</dbReference>
<comment type="subcellular location">
    <subcellularLocation>
        <location evidence="1 10">Cell membrane</location>
        <topology evidence="1 10">Multi-pass membrane protein</topology>
    </subcellularLocation>
</comment>
<dbReference type="NCBIfam" id="NF001842">
    <property type="entry name" value="PRK00567.1-3"/>
    <property type="match status" value="1"/>
</dbReference>
<comment type="caution">
    <text evidence="11">The sequence shown here is derived from an EMBL/GenBank/DDBJ whole genome shotgun (WGS) entry which is preliminary data.</text>
</comment>
<evidence type="ECO:0000256" key="2">
    <source>
        <dbReference type="ARBA" id="ARBA00007254"/>
    </source>
</evidence>
<keyword evidence="6 10" id="KW-1133">Transmembrane helix</keyword>
<keyword evidence="5 10" id="KW-0812">Transmembrane</keyword>
<evidence type="ECO:0000256" key="3">
    <source>
        <dbReference type="ARBA" id="ARBA00022448"/>
    </source>
</evidence>
<dbReference type="HAMAP" id="MF_00115">
    <property type="entry name" value="MscL"/>
    <property type="match status" value="1"/>
</dbReference>
<dbReference type="PRINTS" id="PR01264">
    <property type="entry name" value="MECHCHANNEL"/>
</dbReference>
<keyword evidence="8 10" id="KW-0472">Membrane</keyword>
<dbReference type="PANTHER" id="PTHR30266:SF2">
    <property type="entry name" value="LARGE-CONDUCTANCE MECHANOSENSITIVE CHANNEL"/>
    <property type="match status" value="1"/>
</dbReference>
<comment type="similarity">
    <text evidence="2 10">Belongs to the MscL family.</text>
</comment>
<dbReference type="Pfam" id="PF01741">
    <property type="entry name" value="MscL"/>
    <property type="match status" value="1"/>
</dbReference>
<evidence type="ECO:0000313" key="11">
    <source>
        <dbReference type="EMBL" id="KAF0412263.1"/>
    </source>
</evidence>
<evidence type="ECO:0000256" key="9">
    <source>
        <dbReference type="ARBA" id="ARBA00023303"/>
    </source>
</evidence>
<dbReference type="InterPro" id="IPR019823">
    <property type="entry name" value="Mechanosensitive_channel_CS"/>
</dbReference>
<name>A0ABQ6XEL9_PEDPE</name>
<gene>
    <name evidence="10 11" type="primary">mscL</name>
    <name evidence="11" type="ORF">GBO79_09710</name>
</gene>
<dbReference type="EMBL" id="WENB01000008">
    <property type="protein sequence ID" value="KAF0412263.1"/>
    <property type="molecule type" value="Genomic_DNA"/>
</dbReference>
<feature type="transmembrane region" description="Helical" evidence="10">
    <location>
        <begin position="12"/>
        <end position="35"/>
    </location>
</feature>
<proteinExistence type="inferred from homology"/>
<organism evidence="11 12">
    <name type="scientific">Pediococcus pentosaceus</name>
    <dbReference type="NCBI Taxonomy" id="1255"/>
    <lineage>
        <taxon>Bacteria</taxon>
        <taxon>Bacillati</taxon>
        <taxon>Bacillota</taxon>
        <taxon>Bacilli</taxon>
        <taxon>Lactobacillales</taxon>
        <taxon>Lactobacillaceae</taxon>
        <taxon>Pediococcus</taxon>
    </lineage>
</organism>
<sequence length="134" mass="15067">MIKEFKEFISRGNVLDLAVGVIIGGAFTSIVKALVNYLINPLIGLCVGGIDFSDWSFKVFDATFKIGSFINSVINFLIIAFVVFLIVKFVNKLMPQKEEEEVIPDNTELYLKEIRDALVNKSDSSTFSNEEYNK</sequence>
<dbReference type="SUPFAM" id="SSF81330">
    <property type="entry name" value="Gated mechanosensitive channel"/>
    <property type="match status" value="1"/>
</dbReference>
<evidence type="ECO:0000256" key="6">
    <source>
        <dbReference type="ARBA" id="ARBA00022989"/>
    </source>
</evidence>
<dbReference type="Proteomes" id="UP000472573">
    <property type="component" value="Unassembled WGS sequence"/>
</dbReference>
<protein>
    <recommendedName>
        <fullName evidence="10">Large-conductance mechanosensitive channel</fullName>
    </recommendedName>
</protein>
<keyword evidence="7 10" id="KW-0406">Ion transport</keyword>
<evidence type="ECO:0000256" key="7">
    <source>
        <dbReference type="ARBA" id="ARBA00023065"/>
    </source>
</evidence>
<comment type="function">
    <text evidence="10">Channel that opens in response to stretch forces in the membrane lipid bilayer. May participate in the regulation of osmotic pressure changes within the cell.</text>
</comment>
<evidence type="ECO:0000256" key="10">
    <source>
        <dbReference type="HAMAP-Rule" id="MF_00115"/>
    </source>
</evidence>
<dbReference type="PANTHER" id="PTHR30266">
    <property type="entry name" value="MECHANOSENSITIVE CHANNEL MSCL"/>
    <property type="match status" value="1"/>
</dbReference>
<keyword evidence="4 10" id="KW-1003">Cell membrane</keyword>
<reference evidence="12" key="1">
    <citation type="submission" date="2020-03" db="EMBL/GenBank/DDBJ databases">
        <title>SpeciesPrimer: A bioinformatics pipeline dedicated to the design of qPCR primers for the quantification of bacterial species.</title>
        <authorList>
            <person name="Dreier M."/>
            <person name="Berthoud H."/>
            <person name="Shani N."/>
            <person name="Wechsler D."/>
            <person name="Junier P."/>
        </authorList>
    </citation>
    <scope>NUCLEOTIDE SEQUENCE [LARGE SCALE GENOMIC DNA]</scope>
    <source>
        <strain evidence="12">FAM13073</strain>
    </source>
</reference>
<evidence type="ECO:0000313" key="12">
    <source>
        <dbReference type="Proteomes" id="UP000472573"/>
    </source>
</evidence>
<dbReference type="NCBIfam" id="TIGR00220">
    <property type="entry name" value="mscL"/>
    <property type="match status" value="1"/>
</dbReference>
<dbReference type="Gene3D" id="1.10.1200.120">
    <property type="entry name" value="Large-conductance mechanosensitive channel, MscL, domain 1"/>
    <property type="match status" value="1"/>
</dbReference>
<dbReference type="PROSITE" id="PS01327">
    <property type="entry name" value="MSCL"/>
    <property type="match status" value="1"/>
</dbReference>